<keyword evidence="2" id="KW-0472">Membrane</keyword>
<sequence>MSSGQKTMTLFVTVILGLIFVIMGLSANWPLWAWPTTAAILLVIAAVTHNVLSRGADGPAFPSVPEPTPEPFIDKRPERHVTHVSLPSAAPDYDFSFSATVTWTEMEAPEGAPAIDAGGLAVDAVLQRARVLTERQQPTHSTFVQHLLNGALGTMRLDPSGRVVAMAQNVSLSLSEVDRERLFKLSNVRKDEDVWEHERNYERSKRAYLGDDVLKDTGSAVVWWLSRNDEQVEATVDRIGLLARLSAAANNATVAPPFEHLVPPPAFAGDPLGLGEQQFMSRQQDISMPPGDDAGHFASADAGSLDAFLEWFGFSPDDPEVEIFAERLIKLAHVHGKDDVVEDLRRRFGRGDRDDADDTDNGMSAPPDPPA</sequence>
<dbReference type="RefSeq" id="WP_016638833.1">
    <property type="nucleotide sequence ID" value="NZ_AOPZ01000024.1"/>
</dbReference>
<proteinExistence type="predicted"/>
<evidence type="ECO:0000256" key="2">
    <source>
        <dbReference type="SAM" id="Phobius"/>
    </source>
</evidence>
<feature type="transmembrane region" description="Helical" evidence="2">
    <location>
        <begin position="7"/>
        <end position="26"/>
    </location>
</feature>
<reference evidence="3 4" key="1">
    <citation type="submission" date="2013-02" db="EMBL/GenBank/DDBJ databases">
        <title>Draft Genome Sequence of Streptomyces aurantiacus, Which Produces Setomimycin.</title>
        <authorList>
            <person name="Gruening B.A."/>
            <person name="Praeg A."/>
            <person name="Erxleben A."/>
            <person name="Guenther S."/>
            <person name="Mueller M."/>
        </authorList>
    </citation>
    <scope>NUCLEOTIDE SEQUENCE [LARGE SCALE GENOMIC DNA]</scope>
    <source>
        <strain evidence="3 4">JA 4570</strain>
    </source>
</reference>
<evidence type="ECO:0000313" key="4">
    <source>
        <dbReference type="Proteomes" id="UP000014629"/>
    </source>
</evidence>
<accession>S4AXS8</accession>
<keyword evidence="4" id="KW-1185">Reference proteome</keyword>
<dbReference type="PATRIC" id="fig|1286094.4.peg.684"/>
<dbReference type="AlphaFoldDB" id="S4AXS8"/>
<keyword evidence="2" id="KW-1133">Transmembrane helix</keyword>
<organism evidence="3 4">
    <name type="scientific">Streptomyces aurantiacus JA 4570</name>
    <dbReference type="NCBI Taxonomy" id="1286094"/>
    <lineage>
        <taxon>Bacteria</taxon>
        <taxon>Bacillati</taxon>
        <taxon>Actinomycetota</taxon>
        <taxon>Actinomycetes</taxon>
        <taxon>Kitasatosporales</taxon>
        <taxon>Streptomycetaceae</taxon>
        <taxon>Streptomyces</taxon>
        <taxon>Streptomyces aurantiacus group</taxon>
    </lineage>
</organism>
<dbReference type="Proteomes" id="UP000014629">
    <property type="component" value="Unassembled WGS sequence"/>
</dbReference>
<evidence type="ECO:0000313" key="3">
    <source>
        <dbReference type="EMBL" id="EPH46222.1"/>
    </source>
</evidence>
<dbReference type="EMBL" id="AOPZ01000024">
    <property type="protein sequence ID" value="EPH46222.1"/>
    <property type="molecule type" value="Genomic_DNA"/>
</dbReference>
<gene>
    <name evidence="3" type="ORF">STRAU_0701</name>
</gene>
<dbReference type="OrthoDB" id="3422149at2"/>
<comment type="caution">
    <text evidence="3">The sequence shown here is derived from an EMBL/GenBank/DDBJ whole genome shotgun (WGS) entry which is preliminary data.</text>
</comment>
<name>S4AXS8_9ACTN</name>
<protein>
    <submittedName>
        <fullName evidence="3">Uncharacterized protein</fullName>
    </submittedName>
</protein>
<keyword evidence="2" id="KW-0812">Transmembrane</keyword>
<feature type="region of interest" description="Disordered" evidence="1">
    <location>
        <begin position="348"/>
        <end position="371"/>
    </location>
</feature>
<evidence type="ECO:0000256" key="1">
    <source>
        <dbReference type="SAM" id="MobiDB-lite"/>
    </source>
</evidence>